<keyword evidence="3" id="KW-1133">Transmembrane helix</keyword>
<dbReference type="PANTHER" id="PTHR30576">
    <property type="entry name" value="COLANIC BIOSYNTHESIS UDP-GLUCOSE LIPID CARRIER TRANSFERASE"/>
    <property type="match status" value="1"/>
</dbReference>
<accession>A0A9D2BVR2</accession>
<keyword evidence="5" id="KW-0808">Transferase</keyword>
<dbReference type="Proteomes" id="UP000886751">
    <property type="component" value="Unassembled WGS sequence"/>
</dbReference>
<proteinExistence type="inferred from homology"/>
<dbReference type="InterPro" id="IPR003362">
    <property type="entry name" value="Bact_transf"/>
</dbReference>
<sequence>MNQNFPAAFRQQARASQRQNAELLLLDAALLLLDAAAFAVCWFAYYEKHLYLSFEGYGDYMVIGLFFGLNAAFSQLYGGFDLLTSRIAELVYSHIIALVMTHFFMYMVAWMLVRNSVPTPVPLVLCFAACCALSAAWAYLAVRLTGRIVPPQRTLLIYDNPEAYKNGVKIAQKYTGRFALAGEAIATRPLPDILAEIEDTAAEAVLLCGLRSSLRNDILKYCVEHDIAAYVRPNIGDLLISNAETFQMNNLPVFLCRRAAPSLFYLFAKRAVDLVLSGAALVLTSPFMLATAIAIKAYDGGPVLFTQKRMTLDRKVFLIHKFRSMKVDADKGGHGIVTLQNDDRITPVGRFIRACRLDELPQLYDIFVGNMTLVGPRPERLETIELYEQEMPEFGLRLQVKAGLTGYAQVYGKANTSPYDKLQMDLMYIAQQGVVTDLKIIFATIKILFMPESTEGFAEEKDALAGAPGQEEQKVGPAS</sequence>
<evidence type="ECO:0000256" key="1">
    <source>
        <dbReference type="ARBA" id="ARBA00006464"/>
    </source>
</evidence>
<dbReference type="Pfam" id="PF02397">
    <property type="entry name" value="Bac_transf"/>
    <property type="match status" value="1"/>
</dbReference>
<feature type="transmembrane region" description="Helical" evidence="3">
    <location>
        <begin position="90"/>
        <end position="113"/>
    </location>
</feature>
<evidence type="ECO:0000256" key="3">
    <source>
        <dbReference type="SAM" id="Phobius"/>
    </source>
</evidence>
<name>A0A9D2BVR2_9FIRM</name>
<evidence type="ECO:0000313" key="5">
    <source>
        <dbReference type="EMBL" id="HIX95214.1"/>
    </source>
</evidence>
<feature type="region of interest" description="Disordered" evidence="2">
    <location>
        <begin position="459"/>
        <end position="479"/>
    </location>
</feature>
<gene>
    <name evidence="5" type="ORF">H9846_07125</name>
</gene>
<reference evidence="5" key="1">
    <citation type="journal article" date="2021" name="PeerJ">
        <title>Extensive microbial diversity within the chicken gut microbiome revealed by metagenomics and culture.</title>
        <authorList>
            <person name="Gilroy R."/>
            <person name="Ravi A."/>
            <person name="Getino M."/>
            <person name="Pursley I."/>
            <person name="Horton D.L."/>
            <person name="Alikhan N.F."/>
            <person name="Baker D."/>
            <person name="Gharbi K."/>
            <person name="Hall N."/>
            <person name="Watson M."/>
            <person name="Adriaenssens E.M."/>
            <person name="Foster-Nyarko E."/>
            <person name="Jarju S."/>
            <person name="Secka A."/>
            <person name="Antonio M."/>
            <person name="Oren A."/>
            <person name="Chaudhuri R.R."/>
            <person name="La Ragione R."/>
            <person name="Hildebrand F."/>
            <person name="Pallen M.J."/>
        </authorList>
    </citation>
    <scope>NUCLEOTIDE SEQUENCE</scope>
    <source>
        <strain evidence="5">ChiHecec2B26-7398</strain>
    </source>
</reference>
<evidence type="ECO:0000313" key="6">
    <source>
        <dbReference type="Proteomes" id="UP000886751"/>
    </source>
</evidence>
<feature type="transmembrane region" description="Helical" evidence="3">
    <location>
        <begin position="21"/>
        <end position="45"/>
    </location>
</feature>
<feature type="transmembrane region" description="Helical" evidence="3">
    <location>
        <begin position="274"/>
        <end position="295"/>
    </location>
</feature>
<comment type="caution">
    <text evidence="5">The sequence shown here is derived from an EMBL/GenBank/DDBJ whole genome shotgun (WGS) entry which is preliminary data.</text>
</comment>
<organism evidence="5 6">
    <name type="scientific">Candidatus Gemmiger excrementipullorum</name>
    <dbReference type="NCBI Taxonomy" id="2838610"/>
    <lineage>
        <taxon>Bacteria</taxon>
        <taxon>Bacillati</taxon>
        <taxon>Bacillota</taxon>
        <taxon>Clostridia</taxon>
        <taxon>Eubacteriales</taxon>
        <taxon>Gemmiger</taxon>
    </lineage>
</organism>
<evidence type="ECO:0000259" key="4">
    <source>
        <dbReference type="Pfam" id="PF02397"/>
    </source>
</evidence>
<keyword evidence="3" id="KW-0812">Transmembrane</keyword>
<dbReference type="PANTHER" id="PTHR30576:SF0">
    <property type="entry name" value="UNDECAPRENYL-PHOSPHATE N-ACETYLGALACTOSAMINYL 1-PHOSPHATE TRANSFERASE-RELATED"/>
    <property type="match status" value="1"/>
</dbReference>
<keyword evidence="3" id="KW-0472">Membrane</keyword>
<feature type="transmembrane region" description="Helical" evidence="3">
    <location>
        <begin position="57"/>
        <end position="78"/>
    </location>
</feature>
<dbReference type="GO" id="GO:0016780">
    <property type="term" value="F:phosphotransferase activity, for other substituted phosphate groups"/>
    <property type="evidence" value="ECO:0007669"/>
    <property type="project" value="TreeGrafter"/>
</dbReference>
<comment type="similarity">
    <text evidence="1">Belongs to the bacterial sugar transferase family.</text>
</comment>
<dbReference type="EMBL" id="DXEI01000107">
    <property type="protein sequence ID" value="HIX95214.1"/>
    <property type="molecule type" value="Genomic_DNA"/>
</dbReference>
<feature type="domain" description="Bacterial sugar transferase" evidence="4">
    <location>
        <begin position="269"/>
        <end position="449"/>
    </location>
</feature>
<evidence type="ECO:0000256" key="2">
    <source>
        <dbReference type="SAM" id="MobiDB-lite"/>
    </source>
</evidence>
<dbReference type="AlphaFoldDB" id="A0A9D2BVR2"/>
<reference evidence="5" key="2">
    <citation type="submission" date="2021-04" db="EMBL/GenBank/DDBJ databases">
        <authorList>
            <person name="Gilroy R."/>
        </authorList>
    </citation>
    <scope>NUCLEOTIDE SEQUENCE</scope>
    <source>
        <strain evidence="5">ChiHecec2B26-7398</strain>
    </source>
</reference>
<feature type="transmembrane region" description="Helical" evidence="3">
    <location>
        <begin position="119"/>
        <end position="142"/>
    </location>
</feature>
<protein>
    <submittedName>
        <fullName evidence="5">Sugar transferase</fullName>
    </submittedName>
</protein>